<keyword evidence="1" id="KW-1133">Transmembrane helix</keyword>
<sequence length="186" mass="21379">MLQMSVTMIGYYATECQQHHGNPLDIWVWYRIADKIKKENSNSSANVLGYFPFYCLYYILMMFHVQFAQAALGIGNRFRHLNVALYEMFPECTTLTHADSSSFDRTHHPLAIFSVGRTPRIEISSINLDSDKNDPIDVDLRKCVANVAHGRVLLNSTSKWPSIRSSSTFTNHFQDLIGSEPYHREK</sequence>
<accession>A0A182UK77</accession>
<keyword evidence="1" id="KW-0472">Membrane</keyword>
<reference evidence="2" key="2">
    <citation type="submission" date="2020-05" db="UniProtKB">
        <authorList>
            <consortium name="EnsemblMetazoa"/>
        </authorList>
    </citation>
    <scope>IDENTIFICATION</scope>
    <source>
        <strain evidence="2">CM1001059</strain>
    </source>
</reference>
<dbReference type="VEuPathDB" id="VectorBase:AMEC021927"/>
<dbReference type="AlphaFoldDB" id="A0A182UK77"/>
<protein>
    <submittedName>
        <fullName evidence="2">Uncharacterized protein</fullName>
    </submittedName>
</protein>
<dbReference type="STRING" id="34690.A0A182UK77"/>
<keyword evidence="1" id="KW-0812">Transmembrane</keyword>
<keyword evidence="3" id="KW-1185">Reference proteome</keyword>
<reference evidence="3" key="1">
    <citation type="submission" date="2014-01" db="EMBL/GenBank/DDBJ databases">
        <title>The Genome Sequence of Anopheles melas CM1001059_A (V2).</title>
        <authorList>
            <consortium name="The Broad Institute Genomics Platform"/>
            <person name="Neafsey D.E."/>
            <person name="Besansky N."/>
            <person name="Howell P."/>
            <person name="Walton C."/>
            <person name="Young S.K."/>
            <person name="Zeng Q."/>
            <person name="Gargeya S."/>
            <person name="Fitzgerald M."/>
            <person name="Haas B."/>
            <person name="Abouelleil A."/>
            <person name="Allen A.W."/>
            <person name="Alvarado L."/>
            <person name="Arachchi H.M."/>
            <person name="Berlin A.M."/>
            <person name="Chapman S.B."/>
            <person name="Gainer-Dewar J."/>
            <person name="Goldberg J."/>
            <person name="Griggs A."/>
            <person name="Gujja S."/>
            <person name="Hansen M."/>
            <person name="Howarth C."/>
            <person name="Imamovic A."/>
            <person name="Ireland A."/>
            <person name="Larimer J."/>
            <person name="McCowan C."/>
            <person name="Murphy C."/>
            <person name="Pearson M."/>
            <person name="Poon T.W."/>
            <person name="Priest M."/>
            <person name="Roberts A."/>
            <person name="Saif S."/>
            <person name="Shea T."/>
            <person name="Sisk P."/>
            <person name="Sykes S."/>
            <person name="Wortman J."/>
            <person name="Nusbaum C."/>
            <person name="Birren B."/>
        </authorList>
    </citation>
    <scope>NUCLEOTIDE SEQUENCE [LARGE SCALE GENOMIC DNA]</scope>
    <source>
        <strain evidence="3">CM1001059</strain>
    </source>
</reference>
<name>A0A182UK77_9DIPT</name>
<evidence type="ECO:0000313" key="2">
    <source>
        <dbReference type="EnsemblMetazoa" id="AMEC021927-PA"/>
    </source>
</evidence>
<dbReference type="EnsemblMetazoa" id="AMEC021927-RA">
    <property type="protein sequence ID" value="AMEC021927-PA"/>
    <property type="gene ID" value="AMEC021927"/>
</dbReference>
<dbReference type="Proteomes" id="UP000075902">
    <property type="component" value="Unassembled WGS sequence"/>
</dbReference>
<organism evidence="2 3">
    <name type="scientific">Anopheles melas</name>
    <dbReference type="NCBI Taxonomy" id="34690"/>
    <lineage>
        <taxon>Eukaryota</taxon>
        <taxon>Metazoa</taxon>
        <taxon>Ecdysozoa</taxon>
        <taxon>Arthropoda</taxon>
        <taxon>Hexapoda</taxon>
        <taxon>Insecta</taxon>
        <taxon>Pterygota</taxon>
        <taxon>Neoptera</taxon>
        <taxon>Endopterygota</taxon>
        <taxon>Diptera</taxon>
        <taxon>Nematocera</taxon>
        <taxon>Culicoidea</taxon>
        <taxon>Culicidae</taxon>
        <taxon>Anophelinae</taxon>
        <taxon>Anopheles</taxon>
    </lineage>
</organism>
<evidence type="ECO:0000256" key="1">
    <source>
        <dbReference type="SAM" id="Phobius"/>
    </source>
</evidence>
<proteinExistence type="predicted"/>
<feature type="transmembrane region" description="Helical" evidence="1">
    <location>
        <begin position="51"/>
        <end position="72"/>
    </location>
</feature>
<evidence type="ECO:0000313" key="3">
    <source>
        <dbReference type="Proteomes" id="UP000075902"/>
    </source>
</evidence>